<dbReference type="Proteomes" id="UP000017119">
    <property type="component" value="Chromosome"/>
</dbReference>
<dbReference type="HOGENOM" id="CLU_2045415_0_0_14"/>
<dbReference type="RefSeq" id="WP_022770595.1">
    <property type="nucleotide sequence ID" value="NC_022575.1"/>
</dbReference>
<keyword evidence="1" id="KW-1133">Transmembrane helix</keyword>
<keyword evidence="3" id="KW-1185">Reference proteome</keyword>
<dbReference type="STRING" id="1403316.PRV_02955"/>
<proteinExistence type="predicted"/>
<sequence length="123" mass="14601">MFLKEILSIFGFSSIIFVSSGFAIKVKKFENNKLIVDPQDNKLKLYLTNNSYHKIEPKTHQQFTYLKIKGENEITKNISNIERKNNFYELTLTPSSEYQNFQEKIELIKYLVESKTFWSNLFT</sequence>
<gene>
    <name evidence="2" type="ORF">PRV_02955</name>
</gene>
<accession>U5ND18</accession>
<protein>
    <submittedName>
        <fullName evidence="2">Uncharacterized protein</fullName>
    </submittedName>
</protein>
<feature type="transmembrane region" description="Helical" evidence="1">
    <location>
        <begin position="6"/>
        <end position="24"/>
    </location>
</feature>
<evidence type="ECO:0000313" key="2">
    <source>
        <dbReference type="EMBL" id="AGX89317.1"/>
    </source>
</evidence>
<dbReference type="KEGG" id="mpv:PRV_02955"/>
<name>U5ND18_9MOLU</name>
<dbReference type="EMBL" id="CP006771">
    <property type="protein sequence ID" value="AGX89317.1"/>
    <property type="molecule type" value="Genomic_DNA"/>
</dbReference>
<dbReference type="PATRIC" id="fig|1403316.3.peg.553"/>
<evidence type="ECO:0000313" key="3">
    <source>
        <dbReference type="Proteomes" id="UP000017119"/>
    </source>
</evidence>
<evidence type="ECO:0000256" key="1">
    <source>
        <dbReference type="SAM" id="Phobius"/>
    </source>
</evidence>
<dbReference type="OrthoDB" id="398938at2"/>
<dbReference type="AlphaFoldDB" id="U5ND18"/>
<organism evidence="2 3">
    <name type="scientific">Mycoplasma parvum str. Indiana</name>
    <dbReference type="NCBI Taxonomy" id="1403316"/>
    <lineage>
        <taxon>Bacteria</taxon>
        <taxon>Bacillati</taxon>
        <taxon>Mycoplasmatota</taxon>
        <taxon>Mollicutes</taxon>
        <taxon>Mycoplasmataceae</taxon>
        <taxon>Mycoplasma</taxon>
    </lineage>
</organism>
<keyword evidence="1" id="KW-0812">Transmembrane</keyword>
<reference evidence="2 3" key="1">
    <citation type="journal article" date="2013" name="Genome Announc.">
        <title>Genome Sequence of Mycoplasma parvum (Formerly Eperythrozoon parvum), a Diminutive Hemoplasma of the Pig.</title>
        <authorList>
            <person name="do Nascimento N.C."/>
            <person name="Dos Santos A.P."/>
            <person name="Chu Y."/>
            <person name="Guimaraes A.M."/>
            <person name="Pagliaro A."/>
            <person name="Messick J.B."/>
        </authorList>
    </citation>
    <scope>NUCLEOTIDE SEQUENCE [LARGE SCALE GENOMIC DNA]</scope>
    <source>
        <strain evidence="2 3">Indiana</strain>
    </source>
</reference>
<keyword evidence="1" id="KW-0472">Membrane</keyword>